<dbReference type="InterPro" id="IPR050402">
    <property type="entry name" value="OR51/52/56-like"/>
</dbReference>
<dbReference type="Ensembl" id="ENSBOBT00000015823.1">
    <property type="protein sequence ID" value="ENSBOBP00000015478.1"/>
    <property type="gene ID" value="ENSBOBG00000009713.1"/>
</dbReference>
<evidence type="ECO:0000256" key="3">
    <source>
        <dbReference type="ARBA" id="ARBA00022692"/>
    </source>
</evidence>
<dbReference type="PANTHER" id="PTHR26450:SF104">
    <property type="entry name" value="OLFACTORY RECEPTOR"/>
    <property type="match status" value="1"/>
</dbReference>
<protein>
    <recommendedName>
        <fullName evidence="11">G-protein coupled receptors family 1 profile domain-containing protein</fullName>
    </recommendedName>
</protein>
<evidence type="ECO:0000256" key="9">
    <source>
        <dbReference type="ARBA" id="ARBA00023224"/>
    </source>
</evidence>
<feature type="transmembrane region" description="Helical" evidence="10">
    <location>
        <begin position="153"/>
        <end position="175"/>
    </location>
</feature>
<feature type="domain" description="G-protein coupled receptors family 1 profile" evidence="11">
    <location>
        <begin position="53"/>
        <end position="310"/>
    </location>
</feature>
<dbReference type="PRINTS" id="PR00245">
    <property type="entry name" value="OLFACTORYR"/>
</dbReference>
<reference evidence="12" key="1">
    <citation type="submission" date="2025-08" db="UniProtKB">
        <authorList>
            <consortium name="Ensembl"/>
        </authorList>
    </citation>
    <scope>IDENTIFICATION</scope>
</reference>
<dbReference type="GO" id="GO:0071396">
    <property type="term" value="P:cellular response to lipid"/>
    <property type="evidence" value="ECO:0007669"/>
    <property type="project" value="UniProtKB-ARBA"/>
</dbReference>
<keyword evidence="2" id="KW-0716">Sensory transduction</keyword>
<dbReference type="GO" id="GO:0005886">
    <property type="term" value="C:plasma membrane"/>
    <property type="evidence" value="ECO:0007669"/>
    <property type="project" value="TreeGrafter"/>
</dbReference>
<keyword evidence="6" id="KW-0297">G-protein coupled receptor</keyword>
<evidence type="ECO:0000256" key="4">
    <source>
        <dbReference type="ARBA" id="ARBA00022725"/>
    </source>
</evidence>
<evidence type="ECO:0000313" key="13">
    <source>
        <dbReference type="Proteomes" id="UP000694567"/>
    </source>
</evidence>
<feature type="transmembrane region" description="Helical" evidence="10">
    <location>
        <begin position="254"/>
        <end position="280"/>
    </location>
</feature>
<keyword evidence="9" id="KW-0807">Transducer</keyword>
<dbReference type="PROSITE" id="PS50262">
    <property type="entry name" value="G_PROTEIN_RECEP_F1_2"/>
    <property type="match status" value="1"/>
</dbReference>
<evidence type="ECO:0000256" key="1">
    <source>
        <dbReference type="ARBA" id="ARBA00004141"/>
    </source>
</evidence>
<evidence type="ECO:0000256" key="5">
    <source>
        <dbReference type="ARBA" id="ARBA00022989"/>
    </source>
</evidence>
<feature type="transmembrane region" description="Helical" evidence="10">
    <location>
        <begin position="73"/>
        <end position="94"/>
    </location>
</feature>
<dbReference type="GO" id="GO:0004930">
    <property type="term" value="F:G protein-coupled receptor activity"/>
    <property type="evidence" value="ECO:0007669"/>
    <property type="project" value="UniProtKB-KW"/>
</dbReference>
<dbReference type="Gene3D" id="1.20.1070.10">
    <property type="entry name" value="Rhodopsin 7-helix transmembrane proteins"/>
    <property type="match status" value="1"/>
</dbReference>
<keyword evidence="3 10" id="KW-0812">Transmembrane</keyword>
<dbReference type="Pfam" id="PF13853">
    <property type="entry name" value="7tm_4"/>
    <property type="match status" value="1"/>
</dbReference>
<keyword evidence="7 10" id="KW-0472">Membrane</keyword>
<dbReference type="FunFam" id="1.20.1070.10:FF:000002">
    <property type="entry name" value="Olfactory receptor"/>
    <property type="match status" value="1"/>
</dbReference>
<keyword evidence="13" id="KW-1185">Reference proteome</keyword>
<evidence type="ECO:0000256" key="7">
    <source>
        <dbReference type="ARBA" id="ARBA00023136"/>
    </source>
</evidence>
<dbReference type="InterPro" id="IPR000725">
    <property type="entry name" value="Olfact_rcpt"/>
</dbReference>
<dbReference type="CDD" id="cd15222">
    <property type="entry name" value="7tmA_OR51-like"/>
    <property type="match status" value="1"/>
</dbReference>
<keyword evidence="4" id="KW-0552">Olfaction</keyword>
<dbReference type="SUPFAM" id="SSF81321">
    <property type="entry name" value="Family A G protein-coupled receptor-like"/>
    <property type="match status" value="1"/>
</dbReference>
<feature type="transmembrane region" description="Helical" evidence="10">
    <location>
        <begin position="292"/>
        <end position="313"/>
    </location>
</feature>
<feature type="transmembrane region" description="Helical" evidence="10">
    <location>
        <begin position="114"/>
        <end position="132"/>
    </location>
</feature>
<evidence type="ECO:0000313" key="12">
    <source>
        <dbReference type="Ensembl" id="ENSBOBP00000015478.1"/>
    </source>
</evidence>
<comment type="subcellular location">
    <subcellularLocation>
        <location evidence="1">Membrane</location>
        <topology evidence="1">Multi-pass membrane protein</topology>
    </subcellularLocation>
</comment>
<keyword evidence="5 10" id="KW-1133">Transmembrane helix</keyword>
<evidence type="ECO:0000256" key="6">
    <source>
        <dbReference type="ARBA" id="ARBA00023040"/>
    </source>
</evidence>
<dbReference type="GO" id="GO:0004984">
    <property type="term" value="F:olfactory receptor activity"/>
    <property type="evidence" value="ECO:0007669"/>
    <property type="project" value="InterPro"/>
</dbReference>
<evidence type="ECO:0000256" key="10">
    <source>
        <dbReference type="SAM" id="Phobius"/>
    </source>
</evidence>
<accession>A0A8C0FCF9</accession>
<evidence type="ECO:0000259" key="11">
    <source>
        <dbReference type="PROSITE" id="PS50262"/>
    </source>
</evidence>
<organism evidence="12 13">
    <name type="scientific">Bubo bubo</name>
    <name type="common">Eurasian eagle-owl</name>
    <name type="synonym">Strix bubo</name>
    <dbReference type="NCBI Taxonomy" id="30461"/>
    <lineage>
        <taxon>Eukaryota</taxon>
        <taxon>Metazoa</taxon>
        <taxon>Chordata</taxon>
        <taxon>Craniata</taxon>
        <taxon>Vertebrata</taxon>
        <taxon>Euteleostomi</taxon>
        <taxon>Archelosauria</taxon>
        <taxon>Archosauria</taxon>
        <taxon>Dinosauria</taxon>
        <taxon>Saurischia</taxon>
        <taxon>Theropoda</taxon>
        <taxon>Coelurosauria</taxon>
        <taxon>Aves</taxon>
        <taxon>Neognathae</taxon>
        <taxon>Neoaves</taxon>
        <taxon>Telluraves</taxon>
        <taxon>Strigiformes</taxon>
        <taxon>Strigidae</taxon>
        <taxon>Bubo</taxon>
    </lineage>
</organism>
<keyword evidence="8" id="KW-0675">Receptor</keyword>
<name>A0A8C0FCF9_BUBBB</name>
<proteinExistence type="predicted"/>
<feature type="transmembrane region" description="Helical" evidence="10">
    <location>
        <begin position="37"/>
        <end position="61"/>
    </location>
</feature>
<feature type="transmembrane region" description="Helical" evidence="10">
    <location>
        <begin position="209"/>
        <end position="233"/>
    </location>
</feature>
<evidence type="ECO:0000256" key="8">
    <source>
        <dbReference type="ARBA" id="ARBA00023170"/>
    </source>
</evidence>
<sequence length="330" mass="36156">VQNPGLLPPFIQDSASQVFLPSTFLLTGIPGMGSGTVWIAIPFCCTYVVSILGISAIVFVVKADRSLHEPMSLFLCVLAAAELGLSLATLPKVLSVLLFGSREIRFDTCLTQMFFIPCFSILDSGVLWAMAFDHFMAIHNPLQYASILTTPSISGIGLGLVVRSVGLLLPLLILLKKLSFCRAHVLAHAFCLHPNLLQLPCADIKANSMYGLFIVVVTFGLDLLFIILSYVMIVKTVLRIASKEERLKALNTCVSHICAVLIYYFGFGDYIPMIGLSMVYRFGKPASPLIHVLMANIYLLVPPVLNSIIYRVITKQSSRGMPKLLTPRSC</sequence>
<reference evidence="12" key="2">
    <citation type="submission" date="2025-09" db="UniProtKB">
        <authorList>
            <consortium name="Ensembl"/>
        </authorList>
    </citation>
    <scope>IDENTIFICATION</scope>
</reference>
<dbReference type="InterPro" id="IPR017452">
    <property type="entry name" value="GPCR_Rhodpsn_7TM"/>
</dbReference>
<dbReference type="Proteomes" id="UP000694567">
    <property type="component" value="Unplaced"/>
</dbReference>
<evidence type="ECO:0000256" key="2">
    <source>
        <dbReference type="ARBA" id="ARBA00022606"/>
    </source>
</evidence>
<dbReference type="AlphaFoldDB" id="A0A8C0FCF9"/>
<dbReference type="PANTHER" id="PTHR26450">
    <property type="entry name" value="OLFACTORY RECEPTOR 56B1-RELATED"/>
    <property type="match status" value="1"/>
</dbReference>